<dbReference type="Pfam" id="PF01467">
    <property type="entry name" value="CTP_transf_like"/>
    <property type="match status" value="1"/>
</dbReference>
<evidence type="ECO:0000256" key="7">
    <source>
        <dbReference type="ARBA" id="ARBA00022679"/>
    </source>
</evidence>
<evidence type="ECO:0000256" key="13">
    <source>
        <dbReference type="ARBA" id="ARBA00048721"/>
    </source>
</evidence>
<dbReference type="Proteomes" id="UP000289152">
    <property type="component" value="Unassembled WGS sequence"/>
</dbReference>
<evidence type="ECO:0000256" key="8">
    <source>
        <dbReference type="ARBA" id="ARBA00022695"/>
    </source>
</evidence>
<comment type="catalytic activity">
    <reaction evidence="14">
        <text>beta-nicotinamide D-ribonucleotide + ATP + H(+) = diphosphate + NAD(+)</text>
        <dbReference type="Rhea" id="RHEA:21360"/>
        <dbReference type="ChEBI" id="CHEBI:14649"/>
        <dbReference type="ChEBI" id="CHEBI:15378"/>
        <dbReference type="ChEBI" id="CHEBI:30616"/>
        <dbReference type="ChEBI" id="CHEBI:33019"/>
        <dbReference type="ChEBI" id="CHEBI:57540"/>
        <dbReference type="EC" id="2.7.7.1"/>
    </reaction>
</comment>
<proteinExistence type="inferred from homology"/>
<name>A0A4Q1BL26_TREME</name>
<keyword evidence="7 17" id="KW-0808">Transferase</keyword>
<dbReference type="GO" id="GO:0005524">
    <property type="term" value="F:ATP binding"/>
    <property type="evidence" value="ECO:0007669"/>
    <property type="project" value="UniProtKB-KW"/>
</dbReference>
<dbReference type="SUPFAM" id="SSF52374">
    <property type="entry name" value="Nucleotidylyl transferase"/>
    <property type="match status" value="1"/>
</dbReference>
<feature type="region of interest" description="Disordered" evidence="15">
    <location>
        <begin position="194"/>
        <end position="227"/>
    </location>
</feature>
<dbReference type="InterPro" id="IPR045094">
    <property type="entry name" value="NMNAT_euk"/>
</dbReference>
<comment type="similarity">
    <text evidence="4">Belongs to the eukaryotic NMN adenylyltransferase family.</text>
</comment>
<keyword evidence="11" id="KW-0520">NAD</keyword>
<dbReference type="OrthoDB" id="422187at2759"/>
<dbReference type="GO" id="GO:0005634">
    <property type="term" value="C:nucleus"/>
    <property type="evidence" value="ECO:0007669"/>
    <property type="project" value="UniProtKB-SubCell"/>
</dbReference>
<evidence type="ECO:0000256" key="11">
    <source>
        <dbReference type="ARBA" id="ARBA00023027"/>
    </source>
</evidence>
<keyword evidence="18" id="KW-1185">Reference proteome</keyword>
<comment type="pathway">
    <text evidence="3">Cofactor biosynthesis; NAD(+) biosynthesis; deamido-NAD(+) from nicotinate D-ribonucleotide: step 1/1.</text>
</comment>
<evidence type="ECO:0000259" key="16">
    <source>
        <dbReference type="Pfam" id="PF01467"/>
    </source>
</evidence>
<keyword evidence="8 17" id="KW-0548">Nucleotidyltransferase</keyword>
<dbReference type="InterPro" id="IPR004821">
    <property type="entry name" value="Cyt_trans-like"/>
</dbReference>
<dbReference type="CDD" id="cd09286">
    <property type="entry name" value="NMNAT_Eukarya"/>
    <property type="match status" value="1"/>
</dbReference>
<organism evidence="17 18">
    <name type="scientific">Tremella mesenterica</name>
    <name type="common">Jelly fungus</name>
    <dbReference type="NCBI Taxonomy" id="5217"/>
    <lineage>
        <taxon>Eukaryota</taxon>
        <taxon>Fungi</taxon>
        <taxon>Dikarya</taxon>
        <taxon>Basidiomycota</taxon>
        <taxon>Agaricomycotina</taxon>
        <taxon>Tremellomycetes</taxon>
        <taxon>Tremellales</taxon>
        <taxon>Tremellaceae</taxon>
        <taxon>Tremella</taxon>
    </lineage>
</organism>
<dbReference type="STRING" id="5217.A0A4Q1BL26"/>
<comment type="subcellular location">
    <subcellularLocation>
        <location evidence="1">Nucleus</location>
    </subcellularLocation>
</comment>
<gene>
    <name evidence="17" type="ORF">M231_04243</name>
</gene>
<evidence type="ECO:0000313" key="18">
    <source>
        <dbReference type="Proteomes" id="UP000289152"/>
    </source>
</evidence>
<accession>A0A4Q1BL26</accession>
<evidence type="ECO:0000256" key="6">
    <source>
        <dbReference type="ARBA" id="ARBA00022642"/>
    </source>
</evidence>
<keyword evidence="12" id="KW-0539">Nucleus</keyword>
<keyword evidence="6" id="KW-0662">Pyridine nucleotide biosynthesis</keyword>
<dbReference type="FunCoup" id="A0A4Q1BL26">
    <property type="interactions" value="138"/>
</dbReference>
<comment type="catalytic activity">
    <reaction evidence="13">
        <text>nicotinate beta-D-ribonucleotide + ATP + H(+) = deamido-NAD(+) + diphosphate</text>
        <dbReference type="Rhea" id="RHEA:22860"/>
        <dbReference type="ChEBI" id="CHEBI:15378"/>
        <dbReference type="ChEBI" id="CHEBI:30616"/>
        <dbReference type="ChEBI" id="CHEBI:33019"/>
        <dbReference type="ChEBI" id="CHEBI:57502"/>
        <dbReference type="ChEBI" id="CHEBI:58437"/>
        <dbReference type="EC" id="2.7.7.18"/>
    </reaction>
</comment>
<keyword evidence="9" id="KW-0547">Nucleotide-binding</keyword>
<dbReference type="InParanoid" id="A0A4Q1BL26"/>
<evidence type="ECO:0000256" key="10">
    <source>
        <dbReference type="ARBA" id="ARBA00022840"/>
    </source>
</evidence>
<dbReference type="Gene3D" id="3.40.50.620">
    <property type="entry name" value="HUPs"/>
    <property type="match status" value="1"/>
</dbReference>
<comment type="pathway">
    <text evidence="2">Cofactor biosynthesis; NAD(+) biosynthesis; NAD(+) from nicotinamide D-ribonucleotide: step 1/1.</text>
</comment>
<evidence type="ECO:0000256" key="1">
    <source>
        <dbReference type="ARBA" id="ARBA00004123"/>
    </source>
</evidence>
<dbReference type="InterPro" id="IPR051182">
    <property type="entry name" value="Euk_NMN_adenylyltrnsfrase"/>
</dbReference>
<keyword evidence="5" id="KW-0597">Phosphoprotein</keyword>
<sequence>MTANGFKSPAPVLPAMGLHSFHNDSPPFGAAATEPHDPEYFSLDLPSRGHTTSSSATSPSSSIPPPMQPIHPTTAMPIPQRGFNPILSRAPPSDQSPDHDQERHPETEDDRLSSSRSRRLVSGYMFGNPPSPVGRRHIPRTDRVPTPPTADHDSPPLSEVGANDPFHVSLQRQMAAVDLNDSVDEGESTLDLMRQVSSKSRDRDTGYDALAGYNDGEADLDLDAPPPDTRGTKAYLQGAKGEAGEYRFPRHRLRTKMKDESKIPLVIVACGSFSPPTYLHLRMFEMAKDEILESGTYEIMAGYYSPVSSYYKKAGLAPAIHRVRMCELGVEHTSTWLMVDPWEAGQPEYQRTAVVLEHFDEMLNGDGGMRMSDGKKRRFKIMLLAGGDLIESFGEPGVWSEPDLHIILGRFGCLIVERAGSDVWAFLLSHDILYHHRRNVIVIKQLIYNDISSTKVRLFVRRGMSIKYLLPNSVIQYIYDNRLYRFEMPKAVKSG</sequence>
<reference evidence="17 18" key="1">
    <citation type="submission" date="2016-06" db="EMBL/GenBank/DDBJ databases">
        <title>Evolution of pathogenesis and genome organization in the Tremellales.</title>
        <authorList>
            <person name="Cuomo C."/>
            <person name="Litvintseva A."/>
            <person name="Heitman J."/>
            <person name="Chen Y."/>
            <person name="Sun S."/>
            <person name="Springer D."/>
            <person name="Dromer F."/>
            <person name="Young S."/>
            <person name="Zeng Q."/>
            <person name="Chapman S."/>
            <person name="Gujja S."/>
            <person name="Saif S."/>
            <person name="Birren B."/>
        </authorList>
    </citation>
    <scope>NUCLEOTIDE SEQUENCE [LARGE SCALE GENOMIC DNA]</scope>
    <source>
        <strain evidence="17 18">ATCC 28783</strain>
    </source>
</reference>
<dbReference type="NCBIfam" id="TIGR00482">
    <property type="entry name" value="nicotinate (nicotinamide) nucleotide adenylyltransferase"/>
    <property type="match status" value="1"/>
</dbReference>
<evidence type="ECO:0000256" key="14">
    <source>
        <dbReference type="ARBA" id="ARBA00049001"/>
    </source>
</evidence>
<dbReference type="EMBL" id="SDIL01000047">
    <property type="protein sequence ID" value="RXK38478.1"/>
    <property type="molecule type" value="Genomic_DNA"/>
</dbReference>
<comment type="caution">
    <text evidence="17">The sequence shown here is derived from an EMBL/GenBank/DDBJ whole genome shotgun (WGS) entry which is preliminary data.</text>
</comment>
<dbReference type="GO" id="GO:0000309">
    <property type="term" value="F:nicotinamide-nucleotide adenylyltransferase activity"/>
    <property type="evidence" value="ECO:0007669"/>
    <property type="project" value="UniProtKB-EC"/>
</dbReference>
<protein>
    <submittedName>
        <fullName evidence="17">Nicotinate (Nicotinamide) nucleotide adenylyltransferase</fullName>
    </submittedName>
</protein>
<evidence type="ECO:0000313" key="17">
    <source>
        <dbReference type="EMBL" id="RXK38478.1"/>
    </source>
</evidence>
<evidence type="ECO:0000256" key="3">
    <source>
        <dbReference type="ARBA" id="ARBA00005019"/>
    </source>
</evidence>
<dbReference type="GO" id="GO:0009435">
    <property type="term" value="P:NAD+ biosynthetic process"/>
    <property type="evidence" value="ECO:0007669"/>
    <property type="project" value="UniProtKB-UniPathway"/>
</dbReference>
<dbReference type="GO" id="GO:0004515">
    <property type="term" value="F:nicotinate-nucleotide adenylyltransferase activity"/>
    <property type="evidence" value="ECO:0007669"/>
    <property type="project" value="UniProtKB-EC"/>
</dbReference>
<feature type="domain" description="Cytidyltransferase-like" evidence="16">
    <location>
        <begin position="268"/>
        <end position="457"/>
    </location>
</feature>
<dbReference type="VEuPathDB" id="FungiDB:TREMEDRAFT_57911"/>
<feature type="region of interest" description="Disordered" evidence="15">
    <location>
        <begin position="17"/>
        <end position="163"/>
    </location>
</feature>
<dbReference type="FunFam" id="3.40.50.620:FF:000074">
    <property type="entry name" value="Nicotinamide-nucleotide adenylyltransferase"/>
    <property type="match status" value="1"/>
</dbReference>
<dbReference type="InterPro" id="IPR005248">
    <property type="entry name" value="NadD/NMNAT"/>
</dbReference>
<evidence type="ECO:0000256" key="2">
    <source>
        <dbReference type="ARBA" id="ARBA00004658"/>
    </source>
</evidence>
<dbReference type="AlphaFoldDB" id="A0A4Q1BL26"/>
<dbReference type="UniPathway" id="UPA00253">
    <property type="reaction ID" value="UER00332"/>
</dbReference>
<evidence type="ECO:0000256" key="15">
    <source>
        <dbReference type="SAM" id="MobiDB-lite"/>
    </source>
</evidence>
<dbReference type="VEuPathDB" id="FungiDB:TREMEDRAFT_35987"/>
<dbReference type="PANTHER" id="PTHR12039">
    <property type="entry name" value="NICOTINAMIDE MONONUCLEOTIDE ADENYLYLTRANSFERASE"/>
    <property type="match status" value="1"/>
</dbReference>
<evidence type="ECO:0000256" key="9">
    <source>
        <dbReference type="ARBA" id="ARBA00022741"/>
    </source>
</evidence>
<keyword evidence="10" id="KW-0067">ATP-binding</keyword>
<evidence type="ECO:0000256" key="5">
    <source>
        <dbReference type="ARBA" id="ARBA00022553"/>
    </source>
</evidence>
<evidence type="ECO:0000256" key="4">
    <source>
        <dbReference type="ARBA" id="ARBA00007064"/>
    </source>
</evidence>
<feature type="compositionally biased region" description="Basic and acidic residues" evidence="15">
    <location>
        <begin position="96"/>
        <end position="113"/>
    </location>
</feature>
<dbReference type="InterPro" id="IPR014729">
    <property type="entry name" value="Rossmann-like_a/b/a_fold"/>
</dbReference>
<evidence type="ECO:0000256" key="12">
    <source>
        <dbReference type="ARBA" id="ARBA00023242"/>
    </source>
</evidence>
<dbReference type="PANTHER" id="PTHR12039:SF0">
    <property type="entry name" value="NICOTINAMIDE-NUCLEOTIDE ADENYLYLTRANSFERASE"/>
    <property type="match status" value="1"/>
</dbReference>
<feature type="compositionally biased region" description="Low complexity" evidence="15">
    <location>
        <begin position="50"/>
        <end position="61"/>
    </location>
</feature>